<dbReference type="SUPFAM" id="SSF54631">
    <property type="entry name" value="CBS-domain pair"/>
    <property type="match status" value="1"/>
</dbReference>
<proteinExistence type="predicted"/>
<name>A0A1B4XDP9_9GAMM</name>
<dbReference type="EMBL" id="AP014879">
    <property type="protein sequence ID" value="BAV32929.1"/>
    <property type="molecule type" value="Genomic_DNA"/>
</dbReference>
<dbReference type="RefSeq" id="WP_096359845.1">
    <property type="nucleotide sequence ID" value="NZ_AP014879.1"/>
</dbReference>
<evidence type="ECO:0000259" key="2">
    <source>
        <dbReference type="PROSITE" id="PS51371"/>
    </source>
</evidence>
<dbReference type="SMART" id="SM00116">
    <property type="entry name" value="CBS"/>
    <property type="match status" value="2"/>
</dbReference>
<dbReference type="Pfam" id="PF00571">
    <property type="entry name" value="CBS"/>
    <property type="match status" value="1"/>
</dbReference>
<dbReference type="InterPro" id="IPR000644">
    <property type="entry name" value="CBS_dom"/>
</dbReference>
<accession>A0A1B4XDP9</accession>
<protein>
    <recommendedName>
        <fullName evidence="2">CBS domain-containing protein</fullName>
    </recommendedName>
</protein>
<dbReference type="InParanoid" id="A0A1B4XDP9"/>
<dbReference type="PROSITE" id="PS51371">
    <property type="entry name" value="CBS"/>
    <property type="match status" value="2"/>
</dbReference>
<reference evidence="3 4" key="1">
    <citation type="submission" date="2015-05" db="EMBL/GenBank/DDBJ databases">
        <title>Complete genome sequence of a sulfur-oxidizing gammaproteobacterium strain HA5.</title>
        <authorList>
            <person name="Miura A."/>
            <person name="Kojima H."/>
            <person name="Fukui M."/>
        </authorList>
    </citation>
    <scope>NUCLEOTIDE SEQUENCE [LARGE SCALE GENOMIC DNA]</scope>
    <source>
        <strain evidence="3 4">HA5</strain>
    </source>
</reference>
<evidence type="ECO:0000256" key="1">
    <source>
        <dbReference type="PROSITE-ProRule" id="PRU00703"/>
    </source>
</evidence>
<dbReference type="Gene3D" id="3.10.580.10">
    <property type="entry name" value="CBS-domain"/>
    <property type="match status" value="1"/>
</dbReference>
<sequence length="197" mass="21292">MPYSYETIKCISLKPQSTLGHPTAPPEMVKLDSPAAAVMTSFKTVHPITTHPELPIDVALKKMKTAGVRLLFVMNNADQIIGLITAKDIMGERPIQITRQMQVPRAAITVAAVMTPQPDICALDALAVRDARVGDIVETLNAQNRQHALVVETDKATQSQRVIGMFSTSQISKLLGYNVTPEVRPAGSLAALVEQIA</sequence>
<dbReference type="Proteomes" id="UP000243180">
    <property type="component" value="Chromosome"/>
</dbReference>
<gene>
    <name evidence="3" type="ORF">SCL_0607</name>
</gene>
<keyword evidence="4" id="KW-1185">Reference proteome</keyword>
<organism evidence="3 4">
    <name type="scientific">Sulfuricaulis limicola</name>
    <dbReference type="NCBI Taxonomy" id="1620215"/>
    <lineage>
        <taxon>Bacteria</taxon>
        <taxon>Pseudomonadati</taxon>
        <taxon>Pseudomonadota</taxon>
        <taxon>Gammaproteobacteria</taxon>
        <taxon>Acidiferrobacterales</taxon>
        <taxon>Acidiferrobacteraceae</taxon>
        <taxon>Sulfuricaulis</taxon>
    </lineage>
</organism>
<dbReference type="OrthoDB" id="5295117at2"/>
<keyword evidence="1" id="KW-0129">CBS domain</keyword>
<evidence type="ECO:0000313" key="4">
    <source>
        <dbReference type="Proteomes" id="UP000243180"/>
    </source>
</evidence>
<dbReference type="InterPro" id="IPR046342">
    <property type="entry name" value="CBS_dom_sf"/>
</dbReference>
<feature type="domain" description="CBS" evidence="2">
    <location>
        <begin position="114"/>
        <end position="182"/>
    </location>
</feature>
<feature type="domain" description="CBS" evidence="2">
    <location>
        <begin position="39"/>
        <end position="101"/>
    </location>
</feature>
<dbReference type="AlphaFoldDB" id="A0A1B4XDP9"/>
<evidence type="ECO:0000313" key="3">
    <source>
        <dbReference type="EMBL" id="BAV32929.1"/>
    </source>
</evidence>
<dbReference type="KEGG" id="slim:SCL_0607"/>